<dbReference type="EMBL" id="JYON01000005">
    <property type="protein sequence ID" value="KJH72414.1"/>
    <property type="molecule type" value="Genomic_DNA"/>
</dbReference>
<keyword evidence="5" id="KW-1185">Reference proteome</keyword>
<dbReference type="Pfam" id="PF01471">
    <property type="entry name" value="PG_binding_1"/>
    <property type="match status" value="2"/>
</dbReference>
<dbReference type="InterPro" id="IPR002477">
    <property type="entry name" value="Peptidoglycan-bd-like"/>
</dbReference>
<dbReference type="Proteomes" id="UP000032452">
    <property type="component" value="Unassembled WGS sequence"/>
</dbReference>
<gene>
    <name evidence="4" type="ORF">UH38_06460</name>
</gene>
<dbReference type="AlphaFoldDB" id="A0A0D8ZVB6"/>
<evidence type="ECO:0000259" key="3">
    <source>
        <dbReference type="Pfam" id="PF01471"/>
    </source>
</evidence>
<feature type="region of interest" description="Disordered" evidence="1">
    <location>
        <begin position="150"/>
        <end position="196"/>
    </location>
</feature>
<evidence type="ECO:0000313" key="4">
    <source>
        <dbReference type="EMBL" id="KJH72414.1"/>
    </source>
</evidence>
<dbReference type="PROSITE" id="PS51257">
    <property type="entry name" value="PROKAR_LIPOPROTEIN"/>
    <property type="match status" value="1"/>
</dbReference>
<dbReference type="SUPFAM" id="SSF47090">
    <property type="entry name" value="PGBD-like"/>
    <property type="match status" value="2"/>
</dbReference>
<evidence type="ECO:0000256" key="1">
    <source>
        <dbReference type="SAM" id="MobiDB-lite"/>
    </source>
</evidence>
<feature type="compositionally biased region" description="Low complexity" evidence="1">
    <location>
        <begin position="177"/>
        <end position="196"/>
    </location>
</feature>
<accession>A0A0D8ZVB6</accession>
<protein>
    <recommendedName>
        <fullName evidence="3">Peptidoglycan binding-like domain-containing protein</fullName>
    </recommendedName>
</protein>
<proteinExistence type="predicted"/>
<dbReference type="OrthoDB" id="465360at2"/>
<evidence type="ECO:0000256" key="2">
    <source>
        <dbReference type="SAM" id="SignalP"/>
    </source>
</evidence>
<dbReference type="InterPro" id="IPR036365">
    <property type="entry name" value="PGBD-like_sf"/>
</dbReference>
<sequence>MWCRWGIVLTVACTAVVSCELAIASPIVDYQPQEVRLVLRGLGYDIPATGDRLTDEATRQAIRTLQKRYKLRVDGVVGDRTRDLLATLVKNLQGSLNLVVKPDPPLPGNQYFGPQTKAAVQAFQKQFKLPVTGIANIEIRARLDQEAKRVLGKVPSVSPSPTASPTEAPSPSPTPTDSPARLLSPTPITPSPTQEE</sequence>
<feature type="domain" description="Peptidoglycan binding-like" evidence="3">
    <location>
        <begin position="34"/>
        <end position="85"/>
    </location>
</feature>
<dbReference type="Gene3D" id="1.10.101.10">
    <property type="entry name" value="PGBD-like superfamily/PGBD"/>
    <property type="match status" value="2"/>
</dbReference>
<feature type="signal peptide" evidence="2">
    <location>
        <begin position="1"/>
        <end position="24"/>
    </location>
</feature>
<feature type="domain" description="Peptidoglycan binding-like" evidence="3">
    <location>
        <begin position="89"/>
        <end position="143"/>
    </location>
</feature>
<dbReference type="InterPro" id="IPR036366">
    <property type="entry name" value="PGBDSf"/>
</dbReference>
<reference evidence="4 5" key="1">
    <citation type="submission" date="2015-02" db="EMBL/GenBank/DDBJ databases">
        <title>Draft genome of a novel marine cyanobacterium (Chroococcales) isolated from South Atlantic Ocean.</title>
        <authorList>
            <person name="Rigonato J."/>
            <person name="Alvarenga D.O."/>
            <person name="Branco L.H."/>
            <person name="Varani A.M."/>
            <person name="Brandini F.P."/>
            <person name="Fiore M.F."/>
        </authorList>
    </citation>
    <scope>NUCLEOTIDE SEQUENCE [LARGE SCALE GENOMIC DNA]</scope>
    <source>
        <strain evidence="4 5">CENA595</strain>
    </source>
</reference>
<dbReference type="STRING" id="1618023.UH38_06460"/>
<keyword evidence="2" id="KW-0732">Signal</keyword>
<organism evidence="4 5">
    <name type="scientific">Aliterella atlantica CENA595</name>
    <dbReference type="NCBI Taxonomy" id="1618023"/>
    <lineage>
        <taxon>Bacteria</taxon>
        <taxon>Bacillati</taxon>
        <taxon>Cyanobacteriota</taxon>
        <taxon>Cyanophyceae</taxon>
        <taxon>Chroococcidiopsidales</taxon>
        <taxon>Aliterellaceae</taxon>
        <taxon>Aliterella</taxon>
    </lineage>
</organism>
<feature type="compositionally biased region" description="Low complexity" evidence="1">
    <location>
        <begin position="155"/>
        <end position="167"/>
    </location>
</feature>
<comment type="caution">
    <text evidence="4">The sequence shown here is derived from an EMBL/GenBank/DDBJ whole genome shotgun (WGS) entry which is preliminary data.</text>
</comment>
<evidence type="ECO:0000313" key="5">
    <source>
        <dbReference type="Proteomes" id="UP000032452"/>
    </source>
</evidence>
<feature type="chain" id="PRO_5002337302" description="Peptidoglycan binding-like domain-containing protein" evidence="2">
    <location>
        <begin position="25"/>
        <end position="196"/>
    </location>
</feature>
<dbReference type="RefSeq" id="WP_045053833.1">
    <property type="nucleotide sequence ID" value="NZ_CAWMDP010000032.1"/>
</dbReference>
<name>A0A0D8ZVB6_9CYAN</name>